<reference evidence="1" key="1">
    <citation type="submission" date="2022-02" db="EMBL/GenBank/DDBJ databases">
        <title>Plant Genome Project.</title>
        <authorList>
            <person name="Zhang R.-G."/>
        </authorList>
    </citation>
    <scope>NUCLEOTIDE SEQUENCE</scope>
    <source>
        <strain evidence="1">AT1</strain>
    </source>
</reference>
<accession>A0ACC0PNN4</accession>
<comment type="caution">
    <text evidence="1">The sequence shown here is derived from an EMBL/GenBank/DDBJ whole genome shotgun (WGS) entry which is preliminary data.</text>
</comment>
<sequence length="74" mass="8436">MSPLEPREPAPVATPKCQRRLTTADRPRSRHRDLGNSPLLLPPNRHHRRYFVRSIIVLNIDDTSVLVVVFGLVS</sequence>
<dbReference type="EMBL" id="CM046389">
    <property type="protein sequence ID" value="KAI8567337.1"/>
    <property type="molecule type" value="Genomic_DNA"/>
</dbReference>
<name>A0ACC0PNN4_RHOML</name>
<protein>
    <submittedName>
        <fullName evidence="1">Uncharacterized protein</fullName>
    </submittedName>
</protein>
<evidence type="ECO:0000313" key="1">
    <source>
        <dbReference type="EMBL" id="KAI8567337.1"/>
    </source>
</evidence>
<proteinExistence type="predicted"/>
<organism evidence="1 2">
    <name type="scientific">Rhododendron molle</name>
    <name type="common">Chinese azalea</name>
    <name type="synonym">Azalea mollis</name>
    <dbReference type="NCBI Taxonomy" id="49168"/>
    <lineage>
        <taxon>Eukaryota</taxon>
        <taxon>Viridiplantae</taxon>
        <taxon>Streptophyta</taxon>
        <taxon>Embryophyta</taxon>
        <taxon>Tracheophyta</taxon>
        <taxon>Spermatophyta</taxon>
        <taxon>Magnoliopsida</taxon>
        <taxon>eudicotyledons</taxon>
        <taxon>Gunneridae</taxon>
        <taxon>Pentapetalae</taxon>
        <taxon>asterids</taxon>
        <taxon>Ericales</taxon>
        <taxon>Ericaceae</taxon>
        <taxon>Ericoideae</taxon>
        <taxon>Rhodoreae</taxon>
        <taxon>Rhododendron</taxon>
    </lineage>
</organism>
<keyword evidence="2" id="KW-1185">Reference proteome</keyword>
<gene>
    <name evidence="1" type="ORF">RHMOL_Rhmol02G0113700</name>
</gene>
<evidence type="ECO:0000313" key="2">
    <source>
        <dbReference type="Proteomes" id="UP001062846"/>
    </source>
</evidence>
<dbReference type="Proteomes" id="UP001062846">
    <property type="component" value="Chromosome 2"/>
</dbReference>